<dbReference type="CDD" id="cd04182">
    <property type="entry name" value="GT_2_like_f"/>
    <property type="match status" value="1"/>
</dbReference>
<dbReference type="RefSeq" id="WP_341423745.1">
    <property type="nucleotide sequence ID" value="NZ_JBBUTG010000001.1"/>
</dbReference>
<reference evidence="3 4" key="1">
    <citation type="submission" date="2024-04" db="EMBL/GenBank/DDBJ databases">
        <title>Novel species of the genus Ideonella isolated from streams.</title>
        <authorList>
            <person name="Lu H."/>
        </authorList>
    </citation>
    <scope>NUCLEOTIDE SEQUENCE [LARGE SCALE GENOMIC DNA]</scope>
    <source>
        <strain evidence="3 4">DXS29W</strain>
    </source>
</reference>
<protein>
    <submittedName>
        <fullName evidence="3">Nucleotidyltransferase family protein</fullName>
    </submittedName>
</protein>
<dbReference type="EMBL" id="JBBUTG010000001">
    <property type="protein sequence ID" value="MEK8029408.1"/>
    <property type="molecule type" value="Genomic_DNA"/>
</dbReference>
<dbReference type="InterPro" id="IPR025877">
    <property type="entry name" value="MobA-like_NTP_Trfase"/>
</dbReference>
<dbReference type="Pfam" id="PF12804">
    <property type="entry name" value="NTP_transf_3"/>
    <property type="match status" value="1"/>
</dbReference>
<evidence type="ECO:0000313" key="4">
    <source>
        <dbReference type="Proteomes" id="UP001371218"/>
    </source>
</evidence>
<organism evidence="3 4">
    <name type="scientific">Ideonella lacteola</name>
    <dbReference type="NCBI Taxonomy" id="2984193"/>
    <lineage>
        <taxon>Bacteria</taxon>
        <taxon>Pseudomonadati</taxon>
        <taxon>Pseudomonadota</taxon>
        <taxon>Betaproteobacteria</taxon>
        <taxon>Burkholderiales</taxon>
        <taxon>Sphaerotilaceae</taxon>
        <taxon>Ideonella</taxon>
    </lineage>
</organism>
<proteinExistence type="predicted"/>
<evidence type="ECO:0000256" key="1">
    <source>
        <dbReference type="ARBA" id="ARBA00022842"/>
    </source>
</evidence>
<evidence type="ECO:0000313" key="3">
    <source>
        <dbReference type="EMBL" id="MEK8029408.1"/>
    </source>
</evidence>
<dbReference type="SUPFAM" id="SSF53448">
    <property type="entry name" value="Nucleotide-diphospho-sugar transferases"/>
    <property type="match status" value="1"/>
</dbReference>
<comment type="caution">
    <text evidence="3">The sequence shown here is derived from an EMBL/GenBank/DDBJ whole genome shotgun (WGS) entry which is preliminary data.</text>
</comment>
<dbReference type="PANTHER" id="PTHR43777">
    <property type="entry name" value="MOLYBDENUM COFACTOR CYTIDYLYLTRANSFERASE"/>
    <property type="match status" value="1"/>
</dbReference>
<dbReference type="InterPro" id="IPR029044">
    <property type="entry name" value="Nucleotide-diphossugar_trans"/>
</dbReference>
<accession>A0ABU9BHI8</accession>
<evidence type="ECO:0000259" key="2">
    <source>
        <dbReference type="Pfam" id="PF12804"/>
    </source>
</evidence>
<dbReference type="PANTHER" id="PTHR43777:SF1">
    <property type="entry name" value="MOLYBDENUM COFACTOR CYTIDYLYLTRANSFERASE"/>
    <property type="match status" value="1"/>
</dbReference>
<keyword evidence="4" id="KW-1185">Reference proteome</keyword>
<dbReference type="Proteomes" id="UP001371218">
    <property type="component" value="Unassembled WGS sequence"/>
</dbReference>
<gene>
    <name evidence="3" type="ORF">AACH06_01130</name>
</gene>
<dbReference type="Gene3D" id="3.90.550.10">
    <property type="entry name" value="Spore Coat Polysaccharide Biosynthesis Protein SpsA, Chain A"/>
    <property type="match status" value="1"/>
</dbReference>
<name>A0ABU9BHI8_9BURK</name>
<keyword evidence="1" id="KW-0460">Magnesium</keyword>
<sequence length="207" mass="21244">MKTPPTIIVLGAGQGSRYTGARHKLAEPFDGDDSVFTCTVRHALASGLPVLVVTTSRFAEEAAGLVATRDIVVLGERDGVAPGGMGDSIAAGVAARPGAGGWLVLPADMPLVRPATMAAVAAGLGPHPVAYAQYQGRRGHPVAFGGELFSELVRLGGDEGARRILARFPAQAVEVGDPGVLLDMDTEADFAALKDRLLATKAPTPQA</sequence>
<feature type="domain" description="MobA-like NTP transferase" evidence="2">
    <location>
        <begin position="8"/>
        <end position="167"/>
    </location>
</feature>